<evidence type="ECO:0000313" key="2">
    <source>
        <dbReference type="EMBL" id="CAE0486663.1"/>
    </source>
</evidence>
<accession>A0A7S3QME3</accession>
<proteinExistence type="predicted"/>
<sequence>MSGRCHGRSASCMRPQNLRRRSRSRSSSTYSCSSQDSSCVGAQGRLASRFRCFWCSRTASRSSCRSGGSIGGSSCRSSCSAMPMPTPNGAGPPWLYLRHEAGGTVVLGAPCAGAERPIREAPHAQLFIHLFIRTSLNSIIHKLFFLRIMPVIRPKTIPPKSNEVSANCKEVPSLLLLRSAEMFEDKYPGDRHRPAAPQRFPSAASLINAPHAPGSSVQTVLPPTVTPPAGHGMQRRLNSLKSKWDNYLDESVPLQPSVASHTLQIAPSDKLPPTLCPLASQSPVSLYQHPHPHRKRPFQCSSLPLGSHSLPEPAPLQGGGAQASCAQGEMRGHASKRLKQAISSGIYEQRCPDNSLILDTLHPVNLELMRAQLSSCSVCVVSIQYSCKQESQAVLLQHAGKQALHLGVMCVPEGAEPEAPRQPEALHQSEALHLGLHLGVMCIPEGTQPEVLATLPVFVVGLDAHRPPCYTPALEMLARLICGSKALRQQQGQGNKPLLLASDARGLMRVLLPYSGNCPPDLAPPMVVDPRVLACILSKQADLDASSLAGSETAARKPDTSPLHWLREDCLHCVRLTHICGAQLSGRVPRKVVKEAMQAELLPALAAPSSLVLHKC</sequence>
<feature type="region of interest" description="Disordered" evidence="1">
    <location>
        <begin position="1"/>
        <end position="39"/>
    </location>
</feature>
<dbReference type="EMBL" id="HBIP01003722">
    <property type="protein sequence ID" value="CAE0486663.1"/>
    <property type="molecule type" value="Transcribed_RNA"/>
</dbReference>
<evidence type="ECO:0000256" key="1">
    <source>
        <dbReference type="SAM" id="MobiDB-lite"/>
    </source>
</evidence>
<organism evidence="2">
    <name type="scientific">Dunaliella tertiolecta</name>
    <name type="common">Green alga</name>
    <dbReference type="NCBI Taxonomy" id="3047"/>
    <lineage>
        <taxon>Eukaryota</taxon>
        <taxon>Viridiplantae</taxon>
        <taxon>Chlorophyta</taxon>
        <taxon>core chlorophytes</taxon>
        <taxon>Chlorophyceae</taxon>
        <taxon>CS clade</taxon>
        <taxon>Chlamydomonadales</taxon>
        <taxon>Dunaliellaceae</taxon>
        <taxon>Dunaliella</taxon>
    </lineage>
</organism>
<reference evidence="2" key="1">
    <citation type="submission" date="2021-01" db="EMBL/GenBank/DDBJ databases">
        <authorList>
            <person name="Corre E."/>
            <person name="Pelletier E."/>
            <person name="Niang G."/>
            <person name="Scheremetjew M."/>
            <person name="Finn R."/>
            <person name="Kale V."/>
            <person name="Holt S."/>
            <person name="Cochrane G."/>
            <person name="Meng A."/>
            <person name="Brown T."/>
            <person name="Cohen L."/>
        </authorList>
    </citation>
    <scope>NUCLEOTIDE SEQUENCE</scope>
    <source>
        <strain evidence="2">CCMP1320</strain>
    </source>
</reference>
<feature type="compositionally biased region" description="Low complexity" evidence="1">
    <location>
        <begin position="25"/>
        <end position="38"/>
    </location>
</feature>
<feature type="region of interest" description="Disordered" evidence="1">
    <location>
        <begin position="206"/>
        <end position="234"/>
    </location>
</feature>
<gene>
    <name evidence="2" type="ORF">DTER00134_LOCUS1702</name>
</gene>
<name>A0A7S3QME3_DUNTE</name>
<dbReference type="AlphaFoldDB" id="A0A7S3QME3"/>
<protein>
    <submittedName>
        <fullName evidence="2">Uncharacterized protein</fullName>
    </submittedName>
</protein>